<dbReference type="Gene3D" id="3.40.640.10">
    <property type="entry name" value="Type I PLP-dependent aspartate aminotransferase-like (Major domain)"/>
    <property type="match status" value="1"/>
</dbReference>
<dbReference type="InterPro" id="IPR015421">
    <property type="entry name" value="PyrdxlP-dep_Trfase_major"/>
</dbReference>
<dbReference type="RefSeq" id="WP_169143380.1">
    <property type="nucleotide sequence ID" value="NZ_WTVS01000106.1"/>
</dbReference>
<dbReference type="InterPro" id="IPR000653">
    <property type="entry name" value="DegT/StrS_aminotransferase"/>
</dbReference>
<comment type="similarity">
    <text evidence="1 2">Belongs to the DegT/DnrJ/EryC1 family.</text>
</comment>
<organism evidence="3 4">
    <name type="scientific">Aromatoleum toluolicum</name>
    <dbReference type="NCBI Taxonomy" id="90060"/>
    <lineage>
        <taxon>Bacteria</taxon>
        <taxon>Pseudomonadati</taxon>
        <taxon>Pseudomonadota</taxon>
        <taxon>Betaproteobacteria</taxon>
        <taxon>Rhodocyclales</taxon>
        <taxon>Rhodocyclaceae</taxon>
        <taxon>Aromatoleum</taxon>
    </lineage>
</organism>
<dbReference type="InterPro" id="IPR015422">
    <property type="entry name" value="PyrdxlP-dep_Trfase_small"/>
</dbReference>
<keyword evidence="2" id="KW-0663">Pyridoxal phosphate</keyword>
<dbReference type="SUPFAM" id="SSF53383">
    <property type="entry name" value="PLP-dependent transferases"/>
    <property type="match status" value="1"/>
</dbReference>
<accession>A0ABX1NNC9</accession>
<evidence type="ECO:0008006" key="5">
    <source>
        <dbReference type="Google" id="ProtNLM"/>
    </source>
</evidence>
<dbReference type="Pfam" id="PF01041">
    <property type="entry name" value="DegT_DnrJ_EryC1"/>
    <property type="match status" value="1"/>
</dbReference>
<dbReference type="InterPro" id="IPR015424">
    <property type="entry name" value="PyrdxlP-dep_Trfase"/>
</dbReference>
<dbReference type="PIRSF" id="PIRSF000390">
    <property type="entry name" value="PLP_StrS"/>
    <property type="match status" value="1"/>
</dbReference>
<proteinExistence type="inferred from homology"/>
<evidence type="ECO:0000313" key="3">
    <source>
        <dbReference type="EMBL" id="NMG00873.1"/>
    </source>
</evidence>
<keyword evidence="4" id="KW-1185">Reference proteome</keyword>
<comment type="caution">
    <text evidence="3">The sequence shown here is derived from an EMBL/GenBank/DDBJ whole genome shotgun (WGS) entry which is preliminary data.</text>
</comment>
<evidence type="ECO:0000256" key="1">
    <source>
        <dbReference type="ARBA" id="ARBA00037999"/>
    </source>
</evidence>
<dbReference type="Gene3D" id="3.90.1150.10">
    <property type="entry name" value="Aspartate Aminotransferase, domain 1"/>
    <property type="match status" value="1"/>
</dbReference>
<dbReference type="Proteomes" id="UP000634522">
    <property type="component" value="Unassembled WGS sequence"/>
</dbReference>
<dbReference type="PANTHER" id="PTHR30244">
    <property type="entry name" value="TRANSAMINASE"/>
    <property type="match status" value="1"/>
</dbReference>
<gene>
    <name evidence="3" type="ORF">GPA27_26170</name>
</gene>
<dbReference type="PANTHER" id="PTHR30244:SF34">
    <property type="entry name" value="DTDP-4-AMINO-4,6-DIDEOXYGALACTOSE TRANSAMINASE"/>
    <property type="match status" value="1"/>
</dbReference>
<name>A0ABX1NNC9_9RHOO</name>
<dbReference type="EMBL" id="WTVS01000106">
    <property type="protein sequence ID" value="NMG00873.1"/>
    <property type="molecule type" value="Genomic_DNA"/>
</dbReference>
<evidence type="ECO:0000256" key="2">
    <source>
        <dbReference type="RuleBase" id="RU004508"/>
    </source>
</evidence>
<protein>
    <recommendedName>
        <fullName evidence="5">DegT/DnrJ/EryC1/StrS aminotransferase</fullName>
    </recommendedName>
</protein>
<reference evidence="3 4" key="1">
    <citation type="submission" date="2019-12" db="EMBL/GenBank/DDBJ databases">
        <title>Comparative genomics gives insights into the taxonomy of the Azoarcus-Aromatoleum group and reveals separate origins of nif in the plant-associated Azoarcus and non-plant-associated Aromatoleum sub-groups.</title>
        <authorList>
            <person name="Lafos M."/>
            <person name="Maluk M."/>
            <person name="Batista M."/>
            <person name="Junghare M."/>
            <person name="Carmona M."/>
            <person name="Faoro H."/>
            <person name="Cruz L.M."/>
            <person name="Battistoni F."/>
            <person name="De Souza E."/>
            <person name="Pedrosa F."/>
            <person name="Chen W.-M."/>
            <person name="Poole P.S."/>
            <person name="Dixon R.A."/>
            <person name="James E.K."/>
        </authorList>
    </citation>
    <scope>NUCLEOTIDE SEQUENCE [LARGE SCALE GENOMIC DNA]</scope>
    <source>
        <strain evidence="3 4">T</strain>
    </source>
</reference>
<sequence>MIPRRRIPLEWGDLAEALRAPWGSADATAAQVAAFERAFADAVGVPHAIATASGRDALGLILDGLGLGAGDELVIPAYTLGELVPLIRARGIVPVPADVDPASFNMTADSVAVRIGPRTRAIFVVHLLGAPCDIRGICALADAHGIAVVEDCAHAFGASIDGRPAGSFGRAALFSLEATKAVAAFGGGVLTTADEALVAATRARLAGRARREWPPVRKMLLKCVEELAVRSPAYAIAARLMFSARRGGGFDRLYRQAHDRVRGTAAAFSGFQARLGLRKLQRAQARQRRLDAQWEVLARSLPPRFVTQRRDDFGRPAFYNFVARFQGDIGALRVAAQRHGLDLGIGGEVMDDTAAMLGYTDCPGAATAAAQAVLIPLYDGLSEGRLRRTAAILRRLAEELP</sequence>
<evidence type="ECO:0000313" key="4">
    <source>
        <dbReference type="Proteomes" id="UP000634522"/>
    </source>
</evidence>